<name>A0A0K1PPX2_9BACT</name>
<keyword evidence="3" id="KW-1185">Reference proteome</keyword>
<dbReference type="Proteomes" id="UP000064967">
    <property type="component" value="Chromosome"/>
</dbReference>
<evidence type="ECO:0000313" key="2">
    <source>
        <dbReference type="EMBL" id="AKU95590.1"/>
    </source>
</evidence>
<protein>
    <submittedName>
        <fullName evidence="2">Uncharacterized protein</fullName>
    </submittedName>
</protein>
<organism evidence="2 3">
    <name type="scientific">Labilithrix luteola</name>
    <dbReference type="NCBI Taxonomy" id="1391654"/>
    <lineage>
        <taxon>Bacteria</taxon>
        <taxon>Pseudomonadati</taxon>
        <taxon>Myxococcota</taxon>
        <taxon>Polyangia</taxon>
        <taxon>Polyangiales</taxon>
        <taxon>Labilitrichaceae</taxon>
        <taxon>Labilithrix</taxon>
    </lineage>
</organism>
<accession>A0A0K1PPX2</accession>
<proteinExistence type="predicted"/>
<sequence>MLESIVHAEQDSAKMVRRPGALPSRRQGHFFRSHLQRMLWAAAASFIGSSRQ</sequence>
<gene>
    <name evidence="2" type="ORF">AKJ09_02254</name>
</gene>
<reference evidence="2 3" key="1">
    <citation type="submission" date="2015-08" db="EMBL/GenBank/DDBJ databases">
        <authorList>
            <person name="Babu N.S."/>
            <person name="Beckwith C.J."/>
            <person name="Beseler K.G."/>
            <person name="Brison A."/>
            <person name="Carone J.V."/>
            <person name="Caskin T.P."/>
            <person name="Diamond M."/>
            <person name="Durham M.E."/>
            <person name="Foxe J.M."/>
            <person name="Go M."/>
            <person name="Henderson B.A."/>
            <person name="Jones I.B."/>
            <person name="McGettigan J.A."/>
            <person name="Micheletti S.J."/>
            <person name="Nasrallah M.E."/>
            <person name="Ortiz D."/>
            <person name="Piller C.R."/>
            <person name="Privatt S.R."/>
            <person name="Schneider S.L."/>
            <person name="Sharp S."/>
            <person name="Smith T.C."/>
            <person name="Stanton J.D."/>
            <person name="Ullery H.E."/>
            <person name="Wilson R.J."/>
            <person name="Serrano M.G."/>
            <person name="Buck G."/>
            <person name="Lee V."/>
            <person name="Wang Y."/>
            <person name="Carvalho R."/>
            <person name="Voegtly L."/>
            <person name="Shi R."/>
            <person name="Duckworth R."/>
            <person name="Johnson A."/>
            <person name="Loviza R."/>
            <person name="Walstead R."/>
            <person name="Shah Z."/>
            <person name="Kiflezghi M."/>
            <person name="Wade K."/>
            <person name="Ball S.L."/>
            <person name="Bradley K.W."/>
            <person name="Asai D.J."/>
            <person name="Bowman C.A."/>
            <person name="Russell D.A."/>
            <person name="Pope W.H."/>
            <person name="Jacobs-Sera D."/>
            <person name="Hendrix R.W."/>
            <person name="Hatfull G.F."/>
        </authorList>
    </citation>
    <scope>NUCLEOTIDE SEQUENCE [LARGE SCALE GENOMIC DNA]</scope>
    <source>
        <strain evidence="2 3">DSM 27648</strain>
    </source>
</reference>
<dbReference type="AlphaFoldDB" id="A0A0K1PPX2"/>
<evidence type="ECO:0000313" key="3">
    <source>
        <dbReference type="Proteomes" id="UP000064967"/>
    </source>
</evidence>
<feature type="region of interest" description="Disordered" evidence="1">
    <location>
        <begin position="1"/>
        <end position="21"/>
    </location>
</feature>
<dbReference type="EMBL" id="CP012333">
    <property type="protein sequence ID" value="AKU95590.1"/>
    <property type="molecule type" value="Genomic_DNA"/>
</dbReference>
<dbReference type="KEGG" id="llu:AKJ09_02254"/>
<feature type="compositionally biased region" description="Basic and acidic residues" evidence="1">
    <location>
        <begin position="1"/>
        <end position="14"/>
    </location>
</feature>
<evidence type="ECO:0000256" key="1">
    <source>
        <dbReference type="SAM" id="MobiDB-lite"/>
    </source>
</evidence>